<dbReference type="RefSeq" id="WP_106453567.1">
    <property type="nucleotide sequence ID" value="NZ_PXYH01000012.1"/>
</dbReference>
<dbReference type="Pfam" id="PF11924">
    <property type="entry name" value="IAT_beta"/>
    <property type="match status" value="1"/>
</dbReference>
<sequence length="393" mass="44954">MRWIILWLSGWAWAVSASGPVMVMHQVAAGEHWALLAERYQLSERRLRLEYNRERFLTPLRPGQWIWVPDRPPLAMAAAESPSPAVAPSRQESLSTALPALGPPDPAAAPKTEQLLLTLASAARAAATDELDQFLLSQSEHLADDTLSFGTRQLTALPWLNPDDWRWDYQLPLFDREPRFNSQMALPLWPGAQGELGLDLRDDRLTYQAGLHRSEPLGDGLTLHLEPLFDYQDEWAHRRGGLLVWLSHPDFRLGAVDYRPLSTWQQGEMGTERPARGRVWFGEGRLAAIPGLSLSGQQYRWRGQRLDLFGSGDKHKAAASRQWSLSYSPWRILRLQTSLLSNSKDRFESRFRLAVEVPLRLAPVGWWQPLDARRDYQEHRPLQHHGVMVLERR</sequence>
<feature type="compositionally biased region" description="Low complexity" evidence="1">
    <location>
        <begin position="78"/>
        <end position="89"/>
    </location>
</feature>
<protein>
    <recommendedName>
        <fullName evidence="2">Inverse autotransporter beta-domain domain-containing protein</fullName>
    </recommendedName>
</protein>
<dbReference type="OrthoDB" id="5597173at2"/>
<dbReference type="InterPro" id="IPR038177">
    <property type="entry name" value="IAT_beta_sf"/>
</dbReference>
<feature type="region of interest" description="Disordered" evidence="1">
    <location>
        <begin position="78"/>
        <end position="107"/>
    </location>
</feature>
<name>A0A2P7QU19_9GAMM</name>
<reference evidence="3 4" key="1">
    <citation type="submission" date="2018-03" db="EMBL/GenBank/DDBJ databases">
        <title>The draft genome of Zobellella taiwanensis JCM 13381.</title>
        <authorList>
            <person name="Liu L."/>
            <person name="Li L."/>
            <person name="Wang T."/>
            <person name="Zhang X."/>
            <person name="Liang L."/>
        </authorList>
    </citation>
    <scope>NUCLEOTIDE SEQUENCE [LARGE SCALE GENOMIC DNA]</scope>
    <source>
        <strain evidence="3 4">JCM 13381</strain>
    </source>
</reference>
<feature type="domain" description="Inverse autotransporter beta-domain" evidence="2">
    <location>
        <begin position="197"/>
        <end position="357"/>
    </location>
</feature>
<evidence type="ECO:0000259" key="2">
    <source>
        <dbReference type="Pfam" id="PF11924"/>
    </source>
</evidence>
<comment type="caution">
    <text evidence="3">The sequence shown here is derived from an EMBL/GenBank/DDBJ whole genome shotgun (WGS) entry which is preliminary data.</text>
</comment>
<dbReference type="AlphaFoldDB" id="A0A2P7QU19"/>
<dbReference type="Proteomes" id="UP000242181">
    <property type="component" value="Unassembled WGS sequence"/>
</dbReference>
<proteinExistence type="predicted"/>
<organism evidence="3 4">
    <name type="scientific">Zobellella taiwanensis</name>
    <dbReference type="NCBI Taxonomy" id="347535"/>
    <lineage>
        <taxon>Bacteria</taxon>
        <taxon>Pseudomonadati</taxon>
        <taxon>Pseudomonadota</taxon>
        <taxon>Gammaproteobacteria</taxon>
        <taxon>Aeromonadales</taxon>
        <taxon>Aeromonadaceae</taxon>
        <taxon>Zobellella</taxon>
    </lineage>
</organism>
<evidence type="ECO:0000256" key="1">
    <source>
        <dbReference type="SAM" id="MobiDB-lite"/>
    </source>
</evidence>
<evidence type="ECO:0000313" key="4">
    <source>
        <dbReference type="Proteomes" id="UP000242181"/>
    </source>
</evidence>
<dbReference type="EMBL" id="PXYH01000012">
    <property type="protein sequence ID" value="PSJ41449.1"/>
    <property type="molecule type" value="Genomic_DNA"/>
</dbReference>
<keyword evidence="4" id="KW-1185">Reference proteome</keyword>
<gene>
    <name evidence="3" type="ORF">C7I36_09920</name>
</gene>
<accession>A0A2P7QU19</accession>
<dbReference type="Gene3D" id="2.40.160.160">
    <property type="entry name" value="Inverse autotransporter, beta-domain"/>
    <property type="match status" value="1"/>
</dbReference>
<dbReference type="InterPro" id="IPR024519">
    <property type="entry name" value="IAT_beta"/>
</dbReference>
<evidence type="ECO:0000313" key="3">
    <source>
        <dbReference type="EMBL" id="PSJ41449.1"/>
    </source>
</evidence>